<evidence type="ECO:0000313" key="2">
    <source>
        <dbReference type="EMBL" id="QNS07640.1"/>
    </source>
</evidence>
<dbReference type="EMBL" id="CP061281">
    <property type="protein sequence ID" value="QNS07640.1"/>
    <property type="molecule type" value="Genomic_DNA"/>
</dbReference>
<evidence type="ECO:0008006" key="4">
    <source>
        <dbReference type="Google" id="ProtNLM"/>
    </source>
</evidence>
<proteinExistence type="predicted"/>
<evidence type="ECO:0000313" key="3">
    <source>
        <dbReference type="Proteomes" id="UP000516428"/>
    </source>
</evidence>
<keyword evidence="1" id="KW-0812">Transmembrane</keyword>
<dbReference type="KEGG" id="sxn:IAG42_31240"/>
<gene>
    <name evidence="2" type="ORF">IAG42_31240</name>
</gene>
<keyword evidence="1" id="KW-1133">Transmembrane helix</keyword>
<evidence type="ECO:0000256" key="1">
    <source>
        <dbReference type="SAM" id="Phobius"/>
    </source>
</evidence>
<dbReference type="Proteomes" id="UP000516428">
    <property type="component" value="Chromosome"/>
</dbReference>
<dbReference type="AlphaFoldDB" id="A0A7H1BFY5"/>
<feature type="transmembrane region" description="Helical" evidence="1">
    <location>
        <begin position="6"/>
        <end position="24"/>
    </location>
</feature>
<dbReference type="RefSeq" id="WP_188340302.1">
    <property type="nucleotide sequence ID" value="NZ_CP061281.1"/>
</dbReference>
<organism evidence="2 3">
    <name type="scientific">Streptomyces xanthii</name>
    <dbReference type="NCBI Taxonomy" id="2768069"/>
    <lineage>
        <taxon>Bacteria</taxon>
        <taxon>Bacillati</taxon>
        <taxon>Actinomycetota</taxon>
        <taxon>Actinomycetes</taxon>
        <taxon>Kitasatosporales</taxon>
        <taxon>Streptomycetaceae</taxon>
        <taxon>Streptomyces</taxon>
    </lineage>
</organism>
<feature type="transmembrane region" description="Helical" evidence="1">
    <location>
        <begin position="117"/>
        <end position="141"/>
    </location>
</feature>
<reference evidence="2 3" key="1">
    <citation type="submission" date="2020-09" db="EMBL/GenBank/DDBJ databases">
        <title>A novel species.</title>
        <authorList>
            <person name="Gao J."/>
        </authorList>
    </citation>
    <scope>NUCLEOTIDE SEQUENCE [LARGE SCALE GENOMIC DNA]</scope>
    <source>
        <strain evidence="2 3">CRXT-Y-14</strain>
    </source>
</reference>
<sequence length="144" mass="15173">MDIAALIAWLVTALGGFYMLGTWIQRGGLRQQQSGTSRLPAPVVFGHFALAAIGLVVWIAHVVADKDALAWTAFGLLLPVALLGFVMLARWIPVYRARATAHGPATDEAPAERHFPVAVVLAHGLFAVVTLVLVLLTALGVGGS</sequence>
<feature type="transmembrane region" description="Helical" evidence="1">
    <location>
        <begin position="44"/>
        <end position="63"/>
    </location>
</feature>
<keyword evidence="1" id="KW-0472">Membrane</keyword>
<keyword evidence="3" id="KW-1185">Reference proteome</keyword>
<protein>
    <recommendedName>
        <fullName evidence="4">DUF2269 domain-containing protein</fullName>
    </recommendedName>
</protein>
<accession>A0A7H1BFY5</accession>
<feature type="transmembrane region" description="Helical" evidence="1">
    <location>
        <begin position="69"/>
        <end position="89"/>
    </location>
</feature>
<name>A0A7H1BFY5_9ACTN</name>